<accession>A0A2H5N3J0</accession>
<reference evidence="1 2" key="1">
    <citation type="journal article" date="2017" name="Front. Genet.">
        <title>Draft sequencing of the heterozygous diploid genome of Satsuma (Citrus unshiu Marc.) using a hybrid assembly approach.</title>
        <authorList>
            <person name="Shimizu T."/>
            <person name="Tanizawa Y."/>
            <person name="Mochizuki T."/>
            <person name="Nagasaki H."/>
            <person name="Yoshioka T."/>
            <person name="Toyoda A."/>
            <person name="Fujiyama A."/>
            <person name="Kaminuma E."/>
            <person name="Nakamura Y."/>
        </authorList>
    </citation>
    <scope>NUCLEOTIDE SEQUENCE [LARGE SCALE GENOMIC DNA]</scope>
    <source>
        <strain evidence="2">cv. Miyagawa wase</strain>
    </source>
</reference>
<dbReference type="Proteomes" id="UP000236630">
    <property type="component" value="Unassembled WGS sequence"/>
</dbReference>
<organism evidence="1 2">
    <name type="scientific">Citrus unshiu</name>
    <name type="common">Satsuma mandarin</name>
    <name type="synonym">Citrus nobilis var. unshiu</name>
    <dbReference type="NCBI Taxonomy" id="55188"/>
    <lineage>
        <taxon>Eukaryota</taxon>
        <taxon>Viridiplantae</taxon>
        <taxon>Streptophyta</taxon>
        <taxon>Embryophyta</taxon>
        <taxon>Tracheophyta</taxon>
        <taxon>Spermatophyta</taxon>
        <taxon>Magnoliopsida</taxon>
        <taxon>eudicotyledons</taxon>
        <taxon>Gunneridae</taxon>
        <taxon>Pentapetalae</taxon>
        <taxon>rosids</taxon>
        <taxon>malvids</taxon>
        <taxon>Sapindales</taxon>
        <taxon>Rutaceae</taxon>
        <taxon>Aurantioideae</taxon>
        <taxon>Citrus</taxon>
    </lineage>
</organism>
<dbReference type="AlphaFoldDB" id="A0A2H5N3J0"/>
<sequence length="283" mass="30636">MVLDGGQILLLRAGISPIPGGKAYFASVQSFALAKPRKEIVSARLLEARFEYSSGKVSGIGVARVGAGHRISLWGLVKLSIPPSGAYYQVCKQPLSFSPTSLLKSLSSRWESPPTLDIVKGYPSRREEVNSHTTILKSVIELKWERVSIENTPAHLPAPLILILDQSYAFRGLLASGLVFVVLEEILFPLIAGIQPLARSFQPVAHSFLVPAGRRGRFETGTSKGIASMNRNPNLNASLSASQNSSEVDNDCSVLFVGCVIQDLKSGKQIGKGRKEGETLLRR</sequence>
<evidence type="ECO:0000313" key="2">
    <source>
        <dbReference type="Proteomes" id="UP000236630"/>
    </source>
</evidence>
<gene>
    <name evidence="1" type="ORF">CUMW_277180</name>
</gene>
<comment type="caution">
    <text evidence="1">The sequence shown here is derived from an EMBL/GenBank/DDBJ whole genome shotgun (WGS) entry which is preliminary data.</text>
</comment>
<name>A0A2H5N3J0_CITUN</name>
<dbReference type="EMBL" id="BDQV01001775">
    <property type="protein sequence ID" value="GAY34788.1"/>
    <property type="molecule type" value="Genomic_DNA"/>
</dbReference>
<keyword evidence="2" id="KW-1185">Reference proteome</keyword>
<evidence type="ECO:0000313" key="1">
    <source>
        <dbReference type="EMBL" id="GAY34788.1"/>
    </source>
</evidence>
<proteinExistence type="predicted"/>
<protein>
    <submittedName>
        <fullName evidence="1">Uncharacterized protein</fullName>
    </submittedName>
</protein>